<proteinExistence type="predicted"/>
<reference evidence="1" key="1">
    <citation type="submission" date="2024-09" db="EMBL/GenBank/DDBJ databases">
        <title>Black Yeasts Isolated from many extreme environments.</title>
        <authorList>
            <person name="Coleine C."/>
            <person name="Stajich J.E."/>
            <person name="Selbmann L."/>
        </authorList>
    </citation>
    <scope>NUCLEOTIDE SEQUENCE</scope>
    <source>
        <strain evidence="1">CCFEE 5737</strain>
    </source>
</reference>
<feature type="non-terminal residue" evidence="1">
    <location>
        <position position="160"/>
    </location>
</feature>
<evidence type="ECO:0000313" key="2">
    <source>
        <dbReference type="Proteomes" id="UP001186974"/>
    </source>
</evidence>
<keyword evidence="2" id="KW-1185">Reference proteome</keyword>
<gene>
    <name evidence="1" type="ORF">LTS18_000187</name>
</gene>
<organism evidence="1 2">
    <name type="scientific">Coniosporium uncinatum</name>
    <dbReference type="NCBI Taxonomy" id="93489"/>
    <lineage>
        <taxon>Eukaryota</taxon>
        <taxon>Fungi</taxon>
        <taxon>Dikarya</taxon>
        <taxon>Ascomycota</taxon>
        <taxon>Pezizomycotina</taxon>
        <taxon>Dothideomycetes</taxon>
        <taxon>Dothideomycetes incertae sedis</taxon>
        <taxon>Coniosporium</taxon>
    </lineage>
</organism>
<sequence length="160" mass="18862">MAQEVPPYYWNVNVPREYWTTECPPSLQNLSAKDEKIIGTPDSDYHRATWNEVKAFIASNRIDLFQRVPSALRKYRQYTHQLQQDYGSIMNFVLKERLRWLDLTPSGPPFSNSDDIKILYNDWPYGVDEKIRHLVVWTKFDLKDDPATDDLIPAARQEID</sequence>
<accession>A0ACC3CUG8</accession>
<dbReference type="Proteomes" id="UP001186974">
    <property type="component" value="Unassembled WGS sequence"/>
</dbReference>
<evidence type="ECO:0000313" key="1">
    <source>
        <dbReference type="EMBL" id="KAK3044850.1"/>
    </source>
</evidence>
<protein>
    <submittedName>
        <fullName evidence="1">Uncharacterized protein</fullName>
    </submittedName>
</protein>
<name>A0ACC3CUG8_9PEZI</name>
<dbReference type="EMBL" id="JAWDJW010011367">
    <property type="protein sequence ID" value="KAK3044850.1"/>
    <property type="molecule type" value="Genomic_DNA"/>
</dbReference>
<comment type="caution">
    <text evidence="1">The sequence shown here is derived from an EMBL/GenBank/DDBJ whole genome shotgun (WGS) entry which is preliminary data.</text>
</comment>